<comment type="caution">
    <text evidence="10">The sequence shown here is derived from an EMBL/GenBank/DDBJ whole genome shotgun (WGS) entry which is preliminary data.</text>
</comment>
<keyword evidence="7" id="KW-0479">Metal-binding</keyword>
<evidence type="ECO:0000256" key="8">
    <source>
        <dbReference type="ARBA" id="ARBA00022801"/>
    </source>
</evidence>
<dbReference type="SUPFAM" id="SSF144052">
    <property type="entry name" value="Thermophilic metalloprotease-like"/>
    <property type="match status" value="1"/>
</dbReference>
<dbReference type="GO" id="GO:0004177">
    <property type="term" value="F:aminopeptidase activity"/>
    <property type="evidence" value="ECO:0007669"/>
    <property type="project" value="UniProtKB-KW"/>
</dbReference>
<keyword evidence="5 10" id="KW-0031">Aminopeptidase</keyword>
<evidence type="ECO:0000256" key="4">
    <source>
        <dbReference type="ARBA" id="ARBA00008236"/>
    </source>
</evidence>
<dbReference type="PANTHER" id="PTHR34448">
    <property type="entry name" value="AMINOPEPTIDASE"/>
    <property type="match status" value="1"/>
</dbReference>
<dbReference type="PANTHER" id="PTHR34448:SF3">
    <property type="entry name" value="AMINOPEPTIDASE AMPS"/>
    <property type="match status" value="1"/>
</dbReference>
<comment type="cofactor">
    <cofactor evidence="3">
        <name>Zn(2+)</name>
        <dbReference type="ChEBI" id="CHEBI:29105"/>
    </cofactor>
</comment>
<evidence type="ECO:0000256" key="2">
    <source>
        <dbReference type="ARBA" id="ARBA00001946"/>
    </source>
</evidence>
<dbReference type="EMBL" id="DVIR01000002">
    <property type="protein sequence ID" value="HIS23802.1"/>
    <property type="molecule type" value="Genomic_DNA"/>
</dbReference>
<comment type="cofactor">
    <cofactor evidence="2">
        <name>Mg(2+)</name>
        <dbReference type="ChEBI" id="CHEBI:18420"/>
    </cofactor>
</comment>
<dbReference type="Proteomes" id="UP000823982">
    <property type="component" value="Unassembled WGS sequence"/>
</dbReference>
<dbReference type="AlphaFoldDB" id="A0A9D1JGW1"/>
<dbReference type="GO" id="GO:0046872">
    <property type="term" value="F:metal ion binding"/>
    <property type="evidence" value="ECO:0007669"/>
    <property type="project" value="UniProtKB-KW"/>
</dbReference>
<organism evidence="10 11">
    <name type="scientific">Candidatus Faeciplasma gallinarum</name>
    <dbReference type="NCBI Taxonomy" id="2840799"/>
    <lineage>
        <taxon>Bacteria</taxon>
        <taxon>Bacillati</taxon>
        <taxon>Bacillota</taxon>
        <taxon>Clostridia</taxon>
        <taxon>Eubacteriales</taxon>
        <taxon>Oscillospiraceae</taxon>
        <taxon>Oscillospiraceae incertae sedis</taxon>
        <taxon>Candidatus Faeciplasma</taxon>
    </lineage>
</organism>
<dbReference type="InterPro" id="IPR035097">
    <property type="entry name" value="M29_N-terminal"/>
</dbReference>
<evidence type="ECO:0000313" key="11">
    <source>
        <dbReference type="Proteomes" id="UP000823982"/>
    </source>
</evidence>
<accession>A0A9D1JGW1</accession>
<dbReference type="GO" id="GO:0006508">
    <property type="term" value="P:proteolysis"/>
    <property type="evidence" value="ECO:0007669"/>
    <property type="project" value="UniProtKB-KW"/>
</dbReference>
<keyword evidence="6" id="KW-0645">Protease</keyword>
<dbReference type="InterPro" id="IPR052170">
    <property type="entry name" value="M29_Exopeptidase"/>
</dbReference>
<keyword evidence="8" id="KW-0378">Hydrolase</keyword>
<evidence type="ECO:0000256" key="9">
    <source>
        <dbReference type="ARBA" id="ARBA00023049"/>
    </source>
</evidence>
<evidence type="ECO:0000256" key="1">
    <source>
        <dbReference type="ARBA" id="ARBA00001941"/>
    </source>
</evidence>
<comment type="similarity">
    <text evidence="4">Belongs to the peptidase M29 family.</text>
</comment>
<dbReference type="Pfam" id="PF02073">
    <property type="entry name" value="Peptidase_M29"/>
    <property type="match status" value="1"/>
</dbReference>
<sequence>MSMKKSTIKKYAKLIVRIGANVQKGQDVIIFANADQSDFVALVADEAYKAGAKRVTVRWSCDKLTKLAFRHQSTRTLSEVLSWEEERMKWTVDNLPCYIHIVSDDPDGLRGINMEKVQKATQARYKVLKKYNDALDNKHQWTIAAIPSEAWAKKVFPGLRKSAAIEKLWQAILESVYVTDDNDPIQVWNKVNADFKERCDKLNSYHFDHISYKSSNGTDFTCWLMPQSVWNGGGEYDLSGRYFNPNMPTIEIFTSPQKGRAEGKVVSTKPLSYQGQLIENFWFEFKDGKVSDFGAEKGKELLEKMVTMDEGASMIGELALVQYDSPINNQNILYYETLFDENASCHIALGKGFKDCVRGYENLSDKDFEEMGLNDSMIHVDFMIGSADMSITGYTADGSAVKIFENGNFVI</sequence>
<evidence type="ECO:0000313" key="10">
    <source>
        <dbReference type="EMBL" id="HIS23802.1"/>
    </source>
</evidence>
<evidence type="ECO:0000256" key="3">
    <source>
        <dbReference type="ARBA" id="ARBA00001947"/>
    </source>
</evidence>
<dbReference type="GO" id="GO:0008237">
    <property type="term" value="F:metallopeptidase activity"/>
    <property type="evidence" value="ECO:0007669"/>
    <property type="project" value="UniProtKB-KW"/>
</dbReference>
<proteinExistence type="inferred from homology"/>
<reference evidence="10" key="2">
    <citation type="journal article" date="2021" name="PeerJ">
        <title>Extensive microbial diversity within the chicken gut microbiome revealed by metagenomics and culture.</title>
        <authorList>
            <person name="Gilroy R."/>
            <person name="Ravi A."/>
            <person name="Getino M."/>
            <person name="Pursley I."/>
            <person name="Horton D.L."/>
            <person name="Alikhan N.F."/>
            <person name="Baker D."/>
            <person name="Gharbi K."/>
            <person name="Hall N."/>
            <person name="Watson M."/>
            <person name="Adriaenssens E.M."/>
            <person name="Foster-Nyarko E."/>
            <person name="Jarju S."/>
            <person name="Secka A."/>
            <person name="Antonio M."/>
            <person name="Oren A."/>
            <person name="Chaudhuri R.R."/>
            <person name="La Ragione R."/>
            <person name="Hildebrand F."/>
            <person name="Pallen M.J."/>
        </authorList>
    </citation>
    <scope>NUCLEOTIDE SEQUENCE</scope>
    <source>
        <strain evidence="10">CHK157-1446</strain>
    </source>
</reference>
<reference evidence="10" key="1">
    <citation type="submission" date="2020-10" db="EMBL/GenBank/DDBJ databases">
        <authorList>
            <person name="Gilroy R."/>
        </authorList>
    </citation>
    <scope>NUCLEOTIDE SEQUENCE</scope>
    <source>
        <strain evidence="10">CHK157-1446</strain>
    </source>
</reference>
<dbReference type="InterPro" id="IPR000787">
    <property type="entry name" value="Peptidase_M29"/>
</dbReference>
<evidence type="ECO:0000256" key="5">
    <source>
        <dbReference type="ARBA" id="ARBA00022438"/>
    </source>
</evidence>
<keyword evidence="9" id="KW-0482">Metalloprotease</keyword>
<evidence type="ECO:0000256" key="7">
    <source>
        <dbReference type="ARBA" id="ARBA00022723"/>
    </source>
</evidence>
<dbReference type="PRINTS" id="PR00919">
    <property type="entry name" value="THERMOPTASE"/>
</dbReference>
<name>A0A9D1JGW1_9FIRM</name>
<comment type="cofactor">
    <cofactor evidence="1">
        <name>Co(2+)</name>
        <dbReference type="ChEBI" id="CHEBI:48828"/>
    </cofactor>
</comment>
<gene>
    <name evidence="10" type="ORF">IAD01_00120</name>
</gene>
<evidence type="ECO:0000256" key="6">
    <source>
        <dbReference type="ARBA" id="ARBA00022670"/>
    </source>
</evidence>
<dbReference type="Gene3D" id="3.40.1830.10">
    <property type="entry name" value="Thermophilic metalloprotease (M29)"/>
    <property type="match status" value="1"/>
</dbReference>
<protein>
    <submittedName>
        <fullName evidence="10">Aminopeptidase</fullName>
    </submittedName>
</protein>